<accession>A0A3P6PLW9</accession>
<dbReference type="AlphaFoldDB" id="A0A3P6PLW9"/>
<organism evidence="1 2">
    <name type="scientific">Anisakis simplex</name>
    <name type="common">Herring worm</name>
    <dbReference type="NCBI Taxonomy" id="6269"/>
    <lineage>
        <taxon>Eukaryota</taxon>
        <taxon>Metazoa</taxon>
        <taxon>Ecdysozoa</taxon>
        <taxon>Nematoda</taxon>
        <taxon>Chromadorea</taxon>
        <taxon>Rhabditida</taxon>
        <taxon>Spirurina</taxon>
        <taxon>Ascaridomorpha</taxon>
        <taxon>Ascaridoidea</taxon>
        <taxon>Anisakidae</taxon>
        <taxon>Anisakis</taxon>
        <taxon>Anisakis simplex complex</taxon>
    </lineage>
</organism>
<sequence>MSLIRISEQLSAYLTELGLNGADDEQQFLNDKERLSAGSAVLFIDVVT</sequence>
<proteinExistence type="predicted"/>
<protein>
    <submittedName>
        <fullName evidence="1">Uncharacterized protein</fullName>
    </submittedName>
</protein>
<name>A0A3P6PLW9_ANISI</name>
<gene>
    <name evidence="1" type="ORF">ASIM_LOCUS3159</name>
</gene>
<evidence type="ECO:0000313" key="2">
    <source>
        <dbReference type="Proteomes" id="UP000267096"/>
    </source>
</evidence>
<reference evidence="1 2" key="1">
    <citation type="submission" date="2018-11" db="EMBL/GenBank/DDBJ databases">
        <authorList>
            <consortium name="Pathogen Informatics"/>
        </authorList>
    </citation>
    <scope>NUCLEOTIDE SEQUENCE [LARGE SCALE GENOMIC DNA]</scope>
</reference>
<dbReference type="Proteomes" id="UP000267096">
    <property type="component" value="Unassembled WGS sequence"/>
</dbReference>
<dbReference type="OrthoDB" id="10610581at2759"/>
<dbReference type="EMBL" id="UYRR01004693">
    <property type="protein sequence ID" value="VDK21231.1"/>
    <property type="molecule type" value="Genomic_DNA"/>
</dbReference>
<keyword evidence="2" id="KW-1185">Reference proteome</keyword>
<evidence type="ECO:0000313" key="1">
    <source>
        <dbReference type="EMBL" id="VDK21231.1"/>
    </source>
</evidence>